<dbReference type="PATRIC" id="fig|56110.3.peg.1430"/>
<proteinExistence type="predicted"/>
<keyword evidence="2" id="KW-1185">Reference proteome</keyword>
<dbReference type="InParanoid" id="K9TFJ8"/>
<dbReference type="HOGENOM" id="CLU_193603_0_0_3"/>
<name>K9TFJ8_9CYAN</name>
<sequence>MGSEADSTVMNTLAQEILKNFDDLPNTEQQAILLRRRFAIAVKILKRVINFDFPSLTYEDLVLNAEELFLALDEQEIDYE</sequence>
<dbReference type="KEGG" id="oac:Oscil6304_1189"/>
<organism evidence="1 2">
    <name type="scientific">Oscillatoria acuminata PCC 6304</name>
    <dbReference type="NCBI Taxonomy" id="56110"/>
    <lineage>
        <taxon>Bacteria</taxon>
        <taxon>Bacillati</taxon>
        <taxon>Cyanobacteriota</taxon>
        <taxon>Cyanophyceae</taxon>
        <taxon>Oscillatoriophycideae</taxon>
        <taxon>Oscillatoriales</taxon>
        <taxon>Oscillatoriaceae</taxon>
        <taxon>Oscillatoria</taxon>
    </lineage>
</organism>
<reference evidence="1 2" key="1">
    <citation type="submission" date="2012-06" db="EMBL/GenBank/DDBJ databases">
        <title>Finished chromosome of genome of Oscillatoria acuminata PCC 6304.</title>
        <authorList>
            <consortium name="US DOE Joint Genome Institute"/>
            <person name="Gugger M."/>
            <person name="Coursin T."/>
            <person name="Rippka R."/>
            <person name="Tandeau De Marsac N."/>
            <person name="Huntemann M."/>
            <person name="Wei C.-L."/>
            <person name="Han J."/>
            <person name="Detter J.C."/>
            <person name="Han C."/>
            <person name="Tapia R."/>
            <person name="Davenport K."/>
            <person name="Daligault H."/>
            <person name="Erkkila T."/>
            <person name="Gu W."/>
            <person name="Munk A.C.C."/>
            <person name="Teshima H."/>
            <person name="Xu Y."/>
            <person name="Chain P."/>
            <person name="Chen A."/>
            <person name="Krypides N."/>
            <person name="Mavromatis K."/>
            <person name="Markowitz V."/>
            <person name="Szeto E."/>
            <person name="Ivanova N."/>
            <person name="Mikhailova N."/>
            <person name="Ovchinnikova G."/>
            <person name="Pagani I."/>
            <person name="Pati A."/>
            <person name="Goodwin L."/>
            <person name="Peters L."/>
            <person name="Pitluck S."/>
            <person name="Woyke T."/>
            <person name="Kerfeld C."/>
        </authorList>
    </citation>
    <scope>NUCLEOTIDE SEQUENCE [LARGE SCALE GENOMIC DNA]</scope>
    <source>
        <strain evidence="1 2">PCC 6304</strain>
    </source>
</reference>
<dbReference type="STRING" id="56110.Oscil6304_1189"/>
<dbReference type="EMBL" id="CP003607">
    <property type="protein sequence ID" value="AFY80906.1"/>
    <property type="molecule type" value="Genomic_DNA"/>
</dbReference>
<protein>
    <submittedName>
        <fullName evidence="1">Uncharacterized protein</fullName>
    </submittedName>
</protein>
<dbReference type="eggNOG" id="ENOG50336BP">
    <property type="taxonomic scope" value="Bacteria"/>
</dbReference>
<evidence type="ECO:0000313" key="1">
    <source>
        <dbReference type="EMBL" id="AFY80906.1"/>
    </source>
</evidence>
<accession>K9TFJ8</accession>
<dbReference type="AlphaFoldDB" id="K9TFJ8"/>
<dbReference type="Proteomes" id="UP000010367">
    <property type="component" value="Chromosome"/>
</dbReference>
<gene>
    <name evidence="1" type="ORF">Oscil6304_1189</name>
</gene>
<evidence type="ECO:0000313" key="2">
    <source>
        <dbReference type="Proteomes" id="UP000010367"/>
    </source>
</evidence>